<keyword evidence="2" id="KW-1003">Cell membrane</keyword>
<dbReference type="PANTHER" id="PTHR36115:SF10">
    <property type="entry name" value="RDD DOMAIN-CONTAINING PROTEIN"/>
    <property type="match status" value="1"/>
</dbReference>
<dbReference type="GO" id="GO:0005886">
    <property type="term" value="C:plasma membrane"/>
    <property type="evidence" value="ECO:0007669"/>
    <property type="project" value="UniProtKB-SubCell"/>
</dbReference>
<dbReference type="InterPro" id="IPR051791">
    <property type="entry name" value="Pra-immunoreactive"/>
</dbReference>
<feature type="domain" description="RDD" evidence="7">
    <location>
        <begin position="1"/>
        <end position="113"/>
    </location>
</feature>
<gene>
    <name evidence="8" type="ORF">SPIL2461_LOCUS7102</name>
</gene>
<comment type="subcellular location">
    <subcellularLocation>
        <location evidence="1">Cell membrane</location>
        <topology evidence="1">Multi-pass membrane protein</topology>
    </subcellularLocation>
</comment>
<evidence type="ECO:0000256" key="1">
    <source>
        <dbReference type="ARBA" id="ARBA00004651"/>
    </source>
</evidence>
<feature type="transmembrane region" description="Helical" evidence="6">
    <location>
        <begin position="83"/>
        <end position="101"/>
    </location>
</feature>
<evidence type="ECO:0000256" key="5">
    <source>
        <dbReference type="ARBA" id="ARBA00023136"/>
    </source>
</evidence>
<evidence type="ECO:0000256" key="3">
    <source>
        <dbReference type="ARBA" id="ARBA00022692"/>
    </source>
</evidence>
<evidence type="ECO:0000256" key="4">
    <source>
        <dbReference type="ARBA" id="ARBA00022989"/>
    </source>
</evidence>
<name>A0A812NSF7_SYMPI</name>
<reference evidence="8" key="1">
    <citation type="submission" date="2021-02" db="EMBL/GenBank/DDBJ databases">
        <authorList>
            <person name="Dougan E. K."/>
            <person name="Rhodes N."/>
            <person name="Thang M."/>
            <person name="Chan C."/>
        </authorList>
    </citation>
    <scope>NUCLEOTIDE SEQUENCE</scope>
</reference>
<keyword evidence="3 6" id="KW-0812">Transmembrane</keyword>
<feature type="transmembrane region" description="Helical" evidence="6">
    <location>
        <begin position="6"/>
        <end position="24"/>
    </location>
</feature>
<feature type="transmembrane region" description="Helical" evidence="6">
    <location>
        <begin position="31"/>
        <end position="49"/>
    </location>
</feature>
<proteinExistence type="predicted"/>
<evidence type="ECO:0000313" key="8">
    <source>
        <dbReference type="EMBL" id="CAE7312300.1"/>
    </source>
</evidence>
<evidence type="ECO:0000259" key="7">
    <source>
        <dbReference type="Pfam" id="PF06271"/>
    </source>
</evidence>
<organism evidence="8 9">
    <name type="scientific">Symbiodinium pilosum</name>
    <name type="common">Dinoflagellate</name>
    <dbReference type="NCBI Taxonomy" id="2952"/>
    <lineage>
        <taxon>Eukaryota</taxon>
        <taxon>Sar</taxon>
        <taxon>Alveolata</taxon>
        <taxon>Dinophyceae</taxon>
        <taxon>Suessiales</taxon>
        <taxon>Symbiodiniaceae</taxon>
        <taxon>Symbiodinium</taxon>
    </lineage>
</organism>
<protein>
    <recommendedName>
        <fullName evidence="7">RDD domain-containing protein</fullName>
    </recommendedName>
</protein>
<keyword evidence="5 6" id="KW-0472">Membrane</keyword>
<keyword evidence="4 6" id="KW-1133">Transmembrane helix</keyword>
<keyword evidence="9" id="KW-1185">Reference proteome</keyword>
<dbReference type="PANTHER" id="PTHR36115">
    <property type="entry name" value="PROLINE-RICH ANTIGEN HOMOLOG-RELATED"/>
    <property type="match status" value="1"/>
</dbReference>
<dbReference type="AlphaFoldDB" id="A0A812NSF7"/>
<evidence type="ECO:0000256" key="6">
    <source>
        <dbReference type="SAM" id="Phobius"/>
    </source>
</evidence>
<dbReference type="Pfam" id="PF06271">
    <property type="entry name" value="RDD"/>
    <property type="match status" value="1"/>
</dbReference>
<dbReference type="Proteomes" id="UP000649617">
    <property type="component" value="Unassembled WGS sequence"/>
</dbReference>
<sequence>MLYDGLLIIAIWMATLLVWVIASGGEAVTGWLIQLVLFSQWLGFYLYFWSRQGQTLGMTAWRIKLVKPDGTAPDFLQLLKRAAVAPISLFCVGLGYLWFYVGDQQQTWHDRASQTLVVATGFATRAKSHTAMAANTR</sequence>
<dbReference type="OrthoDB" id="10278758at2759"/>
<dbReference type="InterPro" id="IPR010432">
    <property type="entry name" value="RDD"/>
</dbReference>
<dbReference type="EMBL" id="CAJNIZ010011112">
    <property type="protein sequence ID" value="CAE7312300.1"/>
    <property type="molecule type" value="Genomic_DNA"/>
</dbReference>
<accession>A0A812NSF7</accession>
<evidence type="ECO:0000256" key="2">
    <source>
        <dbReference type="ARBA" id="ARBA00022475"/>
    </source>
</evidence>
<comment type="caution">
    <text evidence="8">The sequence shown here is derived from an EMBL/GenBank/DDBJ whole genome shotgun (WGS) entry which is preliminary data.</text>
</comment>
<evidence type="ECO:0000313" key="9">
    <source>
        <dbReference type="Proteomes" id="UP000649617"/>
    </source>
</evidence>